<evidence type="ECO:0000313" key="2">
    <source>
        <dbReference type="EMBL" id="KAF1964409.1"/>
    </source>
</evidence>
<dbReference type="GO" id="GO:0003677">
    <property type="term" value="F:DNA binding"/>
    <property type="evidence" value="ECO:0007669"/>
    <property type="project" value="InterPro"/>
</dbReference>
<evidence type="ECO:0000313" key="3">
    <source>
        <dbReference type="Proteomes" id="UP000800036"/>
    </source>
</evidence>
<keyword evidence="3" id="KW-1185">Reference proteome</keyword>
<evidence type="ECO:0000256" key="1">
    <source>
        <dbReference type="SAM" id="MobiDB-lite"/>
    </source>
</evidence>
<organism evidence="2 3">
    <name type="scientific">Bimuria novae-zelandiae CBS 107.79</name>
    <dbReference type="NCBI Taxonomy" id="1447943"/>
    <lineage>
        <taxon>Eukaryota</taxon>
        <taxon>Fungi</taxon>
        <taxon>Dikarya</taxon>
        <taxon>Ascomycota</taxon>
        <taxon>Pezizomycotina</taxon>
        <taxon>Dothideomycetes</taxon>
        <taxon>Pleosporomycetidae</taxon>
        <taxon>Pleosporales</taxon>
        <taxon>Massarineae</taxon>
        <taxon>Didymosphaeriaceae</taxon>
        <taxon>Bimuria</taxon>
    </lineage>
</organism>
<accession>A0A6A5UKA1</accession>
<sequence length="286" mass="32743">MIAFFLSIKHTNNRATMPPDRKRQVSAEEANERRRKIRQRRKRKFGAIKKIHDLKKDCGFEAALFLFHPETGQIFTYIQQTIKFATPGLRIYVENLLNKPSCGDDLRDGKTSDEEENAPDDARPDKHTSIQLHEMPGIDEDLTAMRAVPSTSEPSVEISTRRIPSPRAEFACDQRELLPIMSMERRASPRTLYPASVEALMLNFETTRPSIEAGTDAAPPCNGTNVTDANILTPHNICDQAQVPQDGLDSEICRLKKEHDRIRNWKNRLLQLQRLDEEEDKIKRTL</sequence>
<feature type="compositionally biased region" description="Basic and acidic residues" evidence="1">
    <location>
        <begin position="19"/>
        <end position="32"/>
    </location>
</feature>
<feature type="region of interest" description="Disordered" evidence="1">
    <location>
        <begin position="102"/>
        <end position="129"/>
    </location>
</feature>
<dbReference type="AlphaFoldDB" id="A0A6A5UKA1"/>
<gene>
    <name evidence="2" type="ORF">BU23DRAFT_604820</name>
</gene>
<reference evidence="2" key="1">
    <citation type="journal article" date="2020" name="Stud. Mycol.">
        <title>101 Dothideomycetes genomes: a test case for predicting lifestyles and emergence of pathogens.</title>
        <authorList>
            <person name="Haridas S."/>
            <person name="Albert R."/>
            <person name="Binder M."/>
            <person name="Bloem J."/>
            <person name="Labutti K."/>
            <person name="Salamov A."/>
            <person name="Andreopoulos B."/>
            <person name="Baker S."/>
            <person name="Barry K."/>
            <person name="Bills G."/>
            <person name="Bluhm B."/>
            <person name="Cannon C."/>
            <person name="Castanera R."/>
            <person name="Culley D."/>
            <person name="Daum C."/>
            <person name="Ezra D."/>
            <person name="Gonzalez J."/>
            <person name="Henrissat B."/>
            <person name="Kuo A."/>
            <person name="Liang C."/>
            <person name="Lipzen A."/>
            <person name="Lutzoni F."/>
            <person name="Magnuson J."/>
            <person name="Mondo S."/>
            <person name="Nolan M."/>
            <person name="Ohm R."/>
            <person name="Pangilinan J."/>
            <person name="Park H.-J."/>
            <person name="Ramirez L."/>
            <person name="Alfaro M."/>
            <person name="Sun H."/>
            <person name="Tritt A."/>
            <person name="Yoshinaga Y."/>
            <person name="Zwiers L.-H."/>
            <person name="Turgeon B."/>
            <person name="Goodwin S."/>
            <person name="Spatafora J."/>
            <person name="Crous P."/>
            <person name="Grigoriev I."/>
        </authorList>
    </citation>
    <scope>NUCLEOTIDE SEQUENCE</scope>
    <source>
        <strain evidence="2">CBS 107.79</strain>
    </source>
</reference>
<protein>
    <submittedName>
        <fullName evidence="2">Uncharacterized protein</fullName>
    </submittedName>
</protein>
<dbReference type="OrthoDB" id="3785599at2759"/>
<dbReference type="GO" id="GO:0046983">
    <property type="term" value="F:protein dimerization activity"/>
    <property type="evidence" value="ECO:0007669"/>
    <property type="project" value="InterPro"/>
</dbReference>
<proteinExistence type="predicted"/>
<dbReference type="Proteomes" id="UP000800036">
    <property type="component" value="Unassembled WGS sequence"/>
</dbReference>
<dbReference type="GO" id="GO:0045944">
    <property type="term" value="P:positive regulation of transcription by RNA polymerase II"/>
    <property type="evidence" value="ECO:0007669"/>
    <property type="project" value="UniProtKB-ARBA"/>
</dbReference>
<feature type="compositionally biased region" description="Basic residues" evidence="1">
    <location>
        <begin position="33"/>
        <end position="42"/>
    </location>
</feature>
<feature type="compositionally biased region" description="Basic and acidic residues" evidence="1">
    <location>
        <begin position="102"/>
        <end position="112"/>
    </location>
</feature>
<feature type="region of interest" description="Disordered" evidence="1">
    <location>
        <begin position="17"/>
        <end position="42"/>
    </location>
</feature>
<dbReference type="EMBL" id="ML976789">
    <property type="protein sequence ID" value="KAF1964409.1"/>
    <property type="molecule type" value="Genomic_DNA"/>
</dbReference>
<dbReference type="InterPro" id="IPR036879">
    <property type="entry name" value="TF_MADSbox_sf"/>
</dbReference>
<name>A0A6A5UKA1_9PLEO</name>
<dbReference type="SUPFAM" id="SSF55455">
    <property type="entry name" value="SRF-like"/>
    <property type="match status" value="1"/>
</dbReference>